<evidence type="ECO:0000259" key="10">
    <source>
        <dbReference type="Pfam" id="PF08389"/>
    </source>
</evidence>
<dbReference type="GO" id="GO:0005643">
    <property type="term" value="C:nuclear pore"/>
    <property type="evidence" value="ECO:0007669"/>
    <property type="project" value="TreeGrafter"/>
</dbReference>
<dbReference type="GO" id="GO:0031267">
    <property type="term" value="F:small GTPase binding"/>
    <property type="evidence" value="ECO:0007669"/>
    <property type="project" value="EnsemblFungi"/>
</dbReference>
<comment type="similarity">
    <text evidence="2 9">Belongs to the exportin family.</text>
</comment>
<dbReference type="PANTHER" id="PTHR15952:SF11">
    <property type="entry name" value="EXPORTIN-T"/>
    <property type="match status" value="1"/>
</dbReference>
<feature type="domain" description="Exportin-1/Importin-beta-like" evidence="10">
    <location>
        <begin position="103"/>
        <end position="250"/>
    </location>
</feature>
<protein>
    <recommendedName>
        <fullName evidence="3 9">Exportin-T</fullName>
    </recommendedName>
    <alternativeName>
        <fullName evidence="9">Exportin(tRNA)</fullName>
    </alternativeName>
    <alternativeName>
        <fullName evidence="9">tRNA exportin</fullName>
    </alternativeName>
</protein>
<dbReference type="InterPro" id="IPR040017">
    <property type="entry name" value="XPOT"/>
</dbReference>
<evidence type="ECO:0000259" key="11">
    <source>
        <dbReference type="Pfam" id="PF19282"/>
    </source>
</evidence>
<gene>
    <name evidence="12" type="ORF">HYPBUDRAFT_101807</name>
</gene>
<dbReference type="GO" id="GO:0071528">
    <property type="term" value="P:tRNA re-export from nucleus"/>
    <property type="evidence" value="ECO:0007669"/>
    <property type="project" value="UniProtKB-UniRule"/>
</dbReference>
<name>A0A1E4RQS5_9ASCO</name>
<dbReference type="InterPro" id="IPR011989">
    <property type="entry name" value="ARM-like"/>
</dbReference>
<keyword evidence="13" id="KW-1185">Reference proteome</keyword>
<dbReference type="AlphaFoldDB" id="A0A1E4RQS5"/>
<dbReference type="GO" id="GO:0000049">
    <property type="term" value="F:tRNA binding"/>
    <property type="evidence" value="ECO:0007669"/>
    <property type="project" value="UniProtKB-UniRule"/>
</dbReference>
<dbReference type="Proteomes" id="UP000095085">
    <property type="component" value="Unassembled WGS sequence"/>
</dbReference>
<feature type="domain" description="Exportin-T C-terminal" evidence="11">
    <location>
        <begin position="324"/>
        <end position="989"/>
    </location>
</feature>
<keyword evidence="5 9" id="KW-0963">Cytoplasm</keyword>
<dbReference type="SUPFAM" id="SSF48371">
    <property type="entry name" value="ARM repeat"/>
    <property type="match status" value="1"/>
</dbReference>
<reference evidence="13" key="1">
    <citation type="submission" date="2016-05" db="EMBL/GenBank/DDBJ databases">
        <title>Comparative genomics of biotechnologically important yeasts.</title>
        <authorList>
            <consortium name="DOE Joint Genome Institute"/>
            <person name="Riley R."/>
            <person name="Haridas S."/>
            <person name="Wolfe K.H."/>
            <person name="Lopes M.R."/>
            <person name="Hittinger C.T."/>
            <person name="Goker M."/>
            <person name="Salamov A."/>
            <person name="Wisecaver J."/>
            <person name="Long T.M."/>
            <person name="Aerts A.L."/>
            <person name="Barry K."/>
            <person name="Choi C."/>
            <person name="Clum A."/>
            <person name="Coughlan A.Y."/>
            <person name="Deshpande S."/>
            <person name="Douglass A.P."/>
            <person name="Hanson S.J."/>
            <person name="Klenk H.-P."/>
            <person name="Labutti K."/>
            <person name="Lapidus A."/>
            <person name="Lindquist E."/>
            <person name="Lipzen A."/>
            <person name="Meier-Kolthoff J.P."/>
            <person name="Ohm R.A."/>
            <person name="Otillar R.P."/>
            <person name="Pangilinan J."/>
            <person name="Peng Y."/>
            <person name="Rokas A."/>
            <person name="Rosa C.A."/>
            <person name="Scheuner C."/>
            <person name="Sibirny A.A."/>
            <person name="Slot J.C."/>
            <person name="Stielow J.B."/>
            <person name="Sun H."/>
            <person name="Kurtzman C.P."/>
            <person name="Blackwell M."/>
            <person name="Grigoriev I.V."/>
            <person name="Jeffries T.W."/>
        </authorList>
    </citation>
    <scope>NUCLEOTIDE SEQUENCE [LARGE SCALE GENOMIC DNA]</scope>
    <source>
        <strain evidence="13">NRRL Y-1933</strain>
    </source>
</reference>
<dbReference type="GO" id="GO:0005737">
    <property type="term" value="C:cytoplasm"/>
    <property type="evidence" value="ECO:0007669"/>
    <property type="project" value="UniProtKB-SubCell"/>
</dbReference>
<evidence type="ECO:0000256" key="5">
    <source>
        <dbReference type="ARBA" id="ARBA00022490"/>
    </source>
</evidence>
<evidence type="ECO:0000313" key="12">
    <source>
        <dbReference type="EMBL" id="ODV69630.1"/>
    </source>
</evidence>
<dbReference type="InterPro" id="IPR016024">
    <property type="entry name" value="ARM-type_fold"/>
</dbReference>
<keyword evidence="4 9" id="KW-0813">Transport</keyword>
<dbReference type="Gene3D" id="1.25.10.10">
    <property type="entry name" value="Leucine-rich Repeat Variant"/>
    <property type="match status" value="1"/>
</dbReference>
<evidence type="ECO:0000313" key="13">
    <source>
        <dbReference type="Proteomes" id="UP000095085"/>
    </source>
</evidence>
<evidence type="ECO:0000256" key="6">
    <source>
        <dbReference type="ARBA" id="ARBA00022555"/>
    </source>
</evidence>
<evidence type="ECO:0000256" key="4">
    <source>
        <dbReference type="ARBA" id="ARBA00022448"/>
    </source>
</evidence>
<dbReference type="EMBL" id="KV454538">
    <property type="protein sequence ID" value="ODV69630.1"/>
    <property type="molecule type" value="Genomic_DNA"/>
</dbReference>
<comment type="subcellular location">
    <subcellularLocation>
        <location evidence="1 9">Cytoplasm</location>
    </subcellularLocation>
    <subcellularLocation>
        <location evidence="9">Nucleus</location>
    </subcellularLocation>
    <text evidence="9">Shuttles between the nucleus and the cytoplasm.</text>
</comment>
<comment type="function">
    <text evidence="9">tRNA nucleus export receptor which facilitates tRNA translocation across the nuclear pore complex.</text>
</comment>
<dbReference type="Pfam" id="PF08389">
    <property type="entry name" value="Xpo1"/>
    <property type="match status" value="1"/>
</dbReference>
<dbReference type="OrthoDB" id="26399at2759"/>
<evidence type="ECO:0000256" key="2">
    <source>
        <dbReference type="ARBA" id="ARBA00009466"/>
    </source>
</evidence>
<dbReference type="InterPro" id="IPR045546">
    <property type="entry name" value="Exportin-T_C"/>
</dbReference>
<proteinExistence type="inferred from homology"/>
<keyword evidence="6 9" id="KW-0820">tRNA-binding</keyword>
<dbReference type="STRING" id="984485.A0A1E4RQS5"/>
<sequence>MDQQIQQAVEIALSGTADPNLKNQAYEFINQIKSTEEGYKSCIDILLKSRENNDINDGLKFFIYQVIEENMSKLNNDELINLKNTLFQILNSIISNNLNDAAYLKNKLSTLFASLFCYTYLELYPNFLKDLLNLCQSFTNPLILDYYSRIVISIHYEIGDKFISRSSFLQNRNNLLKDSIRLNDMNQLVESWYKILLNDSINDDILNNTLKIIGQYIEWMEINLFISNDYLNNILKFLKFPNERNQCCITLIELISKKMKPSNKIELISLLDLTNIIDSIKNNNDDDLEFIENLSKLSNQIGIELIIALENDSSLFNNINLIFLKLWPLILEFLSHEYDDISQQVFTFIQNYLLLCKKINQLISIDLLSTLLNKVILKMKFDPDDDGFEIDEQFNEIRSKLKTFQDTIAVLTPELYIETLPMIIEQSLFNKNFSDISNDPSNSNDTLNNWINIELGFYELNNFGESLKNNLINLPKNEIYTSKPYQLFQNFLIRLIENYDKILIINHPKIQSFYYEIVVRFYNLRSINNDVSLKILESFTNQFGLFNNLEAVRIRIWYLFFKFIKQTKPLIDDITLENLLIKIQPLLIIEAQLPTKDEDDEIIENGQFNNQLYLFESIGLLITIINNKELTYKLIDLIFQPLFDNLQNCITSEDKLINPLIPLQAHHSLMAIATIVRGFETELSPDLINKINNASQVVLITLENFNKFEIVREASRFSFSRFLPILQNESNNHLSKLISLIMATPNLKINELSDFLSFIGQIIHQFKNNDNIYQLLNDLLSPVINKIYELLNINDEYPDLVRDKYNLKKSFMTFISVIIINNQTSLLITETNKQNFPRILTSFVEYAYDLSQPSVSKLAIAQLINVITVIGGNNGKLNDSKDKYCNTLPPIEGIDEFLMDTSVKLSFELPFSKPEFDLKDAEFRNIALELSILLKTYEQRQQNQEFLTFLVNYLNNMGMSQDALNSLGSNLVKLDQREFKKYFINFLTELKK</sequence>
<keyword evidence="7 9" id="KW-0694">RNA-binding</keyword>
<dbReference type="GeneID" id="30992699"/>
<dbReference type="RefSeq" id="XP_020078697.1">
    <property type="nucleotide sequence ID" value="XM_020218149.1"/>
</dbReference>
<accession>A0A1E4RQS5</accession>
<dbReference type="Pfam" id="PF19282">
    <property type="entry name" value="Exportin-T"/>
    <property type="match status" value="1"/>
</dbReference>
<dbReference type="InterPro" id="IPR013598">
    <property type="entry name" value="Exportin-1/Importin-b-like"/>
</dbReference>
<organism evidence="12 13">
    <name type="scientific">Hyphopichia burtonii NRRL Y-1933</name>
    <dbReference type="NCBI Taxonomy" id="984485"/>
    <lineage>
        <taxon>Eukaryota</taxon>
        <taxon>Fungi</taxon>
        <taxon>Dikarya</taxon>
        <taxon>Ascomycota</taxon>
        <taxon>Saccharomycotina</taxon>
        <taxon>Pichiomycetes</taxon>
        <taxon>Debaryomycetaceae</taxon>
        <taxon>Hyphopichia</taxon>
    </lineage>
</organism>
<evidence type="ECO:0000256" key="7">
    <source>
        <dbReference type="ARBA" id="ARBA00022884"/>
    </source>
</evidence>
<evidence type="ECO:0000256" key="1">
    <source>
        <dbReference type="ARBA" id="ARBA00004496"/>
    </source>
</evidence>
<dbReference type="PANTHER" id="PTHR15952">
    <property type="entry name" value="EXPORTIN-T/LOS1"/>
    <property type="match status" value="1"/>
</dbReference>
<dbReference type="GO" id="GO:0016363">
    <property type="term" value="C:nuclear matrix"/>
    <property type="evidence" value="ECO:0007669"/>
    <property type="project" value="EnsemblFungi"/>
</dbReference>
<evidence type="ECO:0000256" key="3">
    <source>
        <dbReference type="ARBA" id="ARBA00018928"/>
    </source>
</evidence>
<evidence type="ECO:0000256" key="9">
    <source>
        <dbReference type="RuleBase" id="RU366037"/>
    </source>
</evidence>
<keyword evidence="8 9" id="KW-0539">Nucleus</keyword>
<evidence type="ECO:0000256" key="8">
    <source>
        <dbReference type="ARBA" id="ARBA00023242"/>
    </source>
</evidence>